<sequence length="86" mass="9473">MAYLFTNTIIHSAVKVFAIALLLIFACRAAARVVPDDHSPEPDPGCNNKGFLPPYCLSGILICSQVKLRNLILLKFRASSPQFKNL</sequence>
<keyword evidence="3" id="KW-1185">Reference proteome</keyword>
<keyword evidence="1" id="KW-0732">Signal</keyword>
<gene>
    <name evidence="2" type="ORF">V6N12_022804</name>
</gene>
<reference evidence="2 3" key="1">
    <citation type="journal article" date="2024" name="G3 (Bethesda)">
        <title>Genome assembly of Hibiscus sabdariffa L. provides insights into metabolisms of medicinal natural products.</title>
        <authorList>
            <person name="Kim T."/>
        </authorList>
    </citation>
    <scope>NUCLEOTIDE SEQUENCE [LARGE SCALE GENOMIC DNA]</scope>
    <source>
        <strain evidence="2">TK-2024</strain>
        <tissue evidence="2">Old leaves</tissue>
    </source>
</reference>
<proteinExistence type="predicted"/>
<evidence type="ECO:0000256" key="1">
    <source>
        <dbReference type="SAM" id="SignalP"/>
    </source>
</evidence>
<feature type="chain" id="PRO_5047207549" evidence="1">
    <location>
        <begin position="32"/>
        <end position="86"/>
    </location>
</feature>
<feature type="signal peptide" evidence="1">
    <location>
        <begin position="1"/>
        <end position="31"/>
    </location>
</feature>
<accession>A0ABR2FWK7</accession>
<evidence type="ECO:0000313" key="3">
    <source>
        <dbReference type="Proteomes" id="UP001472677"/>
    </source>
</evidence>
<evidence type="ECO:0000313" key="2">
    <source>
        <dbReference type="EMBL" id="KAK8588358.1"/>
    </source>
</evidence>
<name>A0ABR2FWK7_9ROSI</name>
<dbReference type="EMBL" id="JBBPBM010000004">
    <property type="protein sequence ID" value="KAK8588358.1"/>
    <property type="molecule type" value="Genomic_DNA"/>
</dbReference>
<organism evidence="2 3">
    <name type="scientific">Hibiscus sabdariffa</name>
    <name type="common">roselle</name>
    <dbReference type="NCBI Taxonomy" id="183260"/>
    <lineage>
        <taxon>Eukaryota</taxon>
        <taxon>Viridiplantae</taxon>
        <taxon>Streptophyta</taxon>
        <taxon>Embryophyta</taxon>
        <taxon>Tracheophyta</taxon>
        <taxon>Spermatophyta</taxon>
        <taxon>Magnoliopsida</taxon>
        <taxon>eudicotyledons</taxon>
        <taxon>Gunneridae</taxon>
        <taxon>Pentapetalae</taxon>
        <taxon>rosids</taxon>
        <taxon>malvids</taxon>
        <taxon>Malvales</taxon>
        <taxon>Malvaceae</taxon>
        <taxon>Malvoideae</taxon>
        <taxon>Hibiscus</taxon>
    </lineage>
</organism>
<dbReference type="Proteomes" id="UP001472677">
    <property type="component" value="Unassembled WGS sequence"/>
</dbReference>
<comment type="caution">
    <text evidence="2">The sequence shown here is derived from an EMBL/GenBank/DDBJ whole genome shotgun (WGS) entry which is preliminary data.</text>
</comment>
<protein>
    <submittedName>
        <fullName evidence="2">Uncharacterized protein</fullName>
    </submittedName>
</protein>